<keyword evidence="4 8" id="KW-0699">rRNA-binding</keyword>
<dbReference type="GO" id="GO:0003735">
    <property type="term" value="F:structural constituent of ribosome"/>
    <property type="evidence" value="ECO:0007669"/>
    <property type="project" value="InterPro"/>
</dbReference>
<comment type="subunit">
    <text evidence="3 8">Part of the 30S ribosomal subunit.</text>
</comment>
<dbReference type="GO" id="GO:0005840">
    <property type="term" value="C:ribosome"/>
    <property type="evidence" value="ECO:0007669"/>
    <property type="project" value="UniProtKB-KW"/>
</dbReference>
<dbReference type="Gene3D" id="3.30.1370.30">
    <property type="match status" value="1"/>
</dbReference>
<dbReference type="GO" id="GO:0019843">
    <property type="term" value="F:rRNA binding"/>
    <property type="evidence" value="ECO:0007669"/>
    <property type="project" value="UniProtKB-UniRule"/>
</dbReference>
<dbReference type="GeneID" id="42889439"/>
<protein>
    <recommendedName>
        <fullName evidence="8">Small ribosomal subunit protein uS8c</fullName>
    </recommendedName>
</protein>
<reference evidence="10" key="1">
    <citation type="journal article" date="2019" name="Mitochondrial DNA Part B Resour">
        <title>Characterization of the complete plastid genome of Fragilariopsis cylindrus.</title>
        <authorList>
            <person name="Zheng Z."/>
            <person name="Chen H."/>
            <person name="Du N."/>
        </authorList>
    </citation>
    <scope>NUCLEOTIDE SEQUENCE</scope>
</reference>
<evidence type="ECO:0000256" key="5">
    <source>
        <dbReference type="ARBA" id="ARBA00022884"/>
    </source>
</evidence>
<keyword evidence="6 8" id="KW-0689">Ribosomal protein</keyword>
<evidence type="ECO:0000256" key="8">
    <source>
        <dbReference type="HAMAP-Rule" id="MF_01302"/>
    </source>
</evidence>
<keyword evidence="10" id="KW-0150">Chloroplast</keyword>
<geneLocation type="chloroplast" evidence="10"/>
<evidence type="ECO:0000313" key="10">
    <source>
        <dbReference type="EMBL" id="QGA73681.1"/>
    </source>
</evidence>
<dbReference type="GO" id="GO:0009507">
    <property type="term" value="C:chloroplast"/>
    <property type="evidence" value="ECO:0007669"/>
    <property type="project" value="UniProtKB-SubCell"/>
</dbReference>
<evidence type="ECO:0000256" key="7">
    <source>
        <dbReference type="ARBA" id="ARBA00023274"/>
    </source>
</evidence>
<keyword evidence="10" id="KW-0934">Plastid</keyword>
<proteinExistence type="inferred from homology"/>
<name>A0A5Q0TZX0_9STRA</name>
<evidence type="ECO:0000256" key="1">
    <source>
        <dbReference type="ARBA" id="ARBA00002569"/>
    </source>
</evidence>
<dbReference type="PANTHER" id="PTHR11758">
    <property type="entry name" value="40S RIBOSOMAL PROTEIN S15A"/>
    <property type="match status" value="1"/>
</dbReference>
<dbReference type="NCBIfam" id="NF001109">
    <property type="entry name" value="PRK00136.1"/>
    <property type="match status" value="1"/>
</dbReference>
<dbReference type="PROSITE" id="PS00053">
    <property type="entry name" value="RIBOSOMAL_S8"/>
    <property type="match status" value="1"/>
</dbReference>
<dbReference type="InterPro" id="IPR000630">
    <property type="entry name" value="Ribosomal_uS8"/>
</dbReference>
<dbReference type="FunFam" id="3.30.1490.10:FF:000001">
    <property type="entry name" value="30S ribosomal protein S8"/>
    <property type="match status" value="1"/>
</dbReference>
<comment type="similarity">
    <text evidence="2 8 9">Belongs to the universal ribosomal protein uS8 family.</text>
</comment>
<dbReference type="HAMAP" id="MF_01302_B">
    <property type="entry name" value="Ribosomal_uS8_B"/>
    <property type="match status" value="1"/>
</dbReference>
<gene>
    <name evidence="8 10" type="primary">rps8</name>
</gene>
<dbReference type="FunFam" id="3.30.1370.30:FF:000002">
    <property type="entry name" value="30S ribosomal protein S8"/>
    <property type="match status" value="1"/>
</dbReference>
<keyword evidence="7 8" id="KW-0687">Ribonucleoprotein</keyword>
<dbReference type="GO" id="GO:0006412">
    <property type="term" value="P:translation"/>
    <property type="evidence" value="ECO:0007669"/>
    <property type="project" value="UniProtKB-UniRule"/>
</dbReference>
<dbReference type="InterPro" id="IPR047863">
    <property type="entry name" value="Ribosomal_uS8_CS"/>
</dbReference>
<evidence type="ECO:0000256" key="6">
    <source>
        <dbReference type="ARBA" id="ARBA00022980"/>
    </source>
</evidence>
<dbReference type="SUPFAM" id="SSF56047">
    <property type="entry name" value="Ribosomal protein S8"/>
    <property type="match status" value="1"/>
</dbReference>
<dbReference type="Gene3D" id="3.30.1490.10">
    <property type="match status" value="1"/>
</dbReference>
<dbReference type="InterPro" id="IPR035987">
    <property type="entry name" value="Ribosomal_uS8_sf"/>
</dbReference>
<comment type="function">
    <text evidence="1 8">One of the primary rRNA binding proteins, it binds directly to 16S rRNA central domain where it helps coordinate assembly of the platform of the 30S subunit.</text>
</comment>
<evidence type="ECO:0000256" key="9">
    <source>
        <dbReference type="RuleBase" id="RU003660"/>
    </source>
</evidence>
<evidence type="ECO:0000256" key="4">
    <source>
        <dbReference type="ARBA" id="ARBA00022730"/>
    </source>
</evidence>
<sequence length="139" mass="15747">MFDKNNIMVTDTISDMLTRIRNANMVKHQIVQIPVTKMSLAIAIILKEEGFIIDFENYEEDNRPYLLLSLKYTGKSRKSVISEIKRVSKPGLRVYANSKELPRVLNNLGVAIISTSKGVMTNLKARELGIGGEVLCYIW</sequence>
<accession>A0A5Q0TZX0</accession>
<dbReference type="RefSeq" id="YP_009711955.1">
    <property type="nucleotide sequence ID" value="NC_045244.1"/>
</dbReference>
<dbReference type="Pfam" id="PF00410">
    <property type="entry name" value="Ribosomal_S8"/>
    <property type="match status" value="1"/>
</dbReference>
<comment type="subcellular location">
    <subcellularLocation>
        <location evidence="8">Plastid</location>
        <location evidence="8">Chloroplast</location>
    </subcellularLocation>
</comment>
<dbReference type="AlphaFoldDB" id="A0A5Q0TZX0"/>
<evidence type="ECO:0000256" key="2">
    <source>
        <dbReference type="ARBA" id="ARBA00006471"/>
    </source>
</evidence>
<organism evidence="10">
    <name type="scientific">Fragilariopsis cylindrus</name>
    <dbReference type="NCBI Taxonomy" id="186039"/>
    <lineage>
        <taxon>Eukaryota</taxon>
        <taxon>Sar</taxon>
        <taxon>Stramenopiles</taxon>
        <taxon>Ochrophyta</taxon>
        <taxon>Bacillariophyta</taxon>
        <taxon>Bacillariophyceae</taxon>
        <taxon>Bacillariophycidae</taxon>
        <taxon>Bacillariales</taxon>
        <taxon>Bacillariaceae</taxon>
        <taxon>Fragilariopsis</taxon>
    </lineage>
</organism>
<dbReference type="GO" id="GO:1990904">
    <property type="term" value="C:ribonucleoprotein complex"/>
    <property type="evidence" value="ECO:0007669"/>
    <property type="project" value="UniProtKB-KW"/>
</dbReference>
<keyword evidence="5 8" id="KW-0694">RNA-binding</keyword>
<dbReference type="EMBL" id="MK217824">
    <property type="protein sequence ID" value="QGA73681.1"/>
    <property type="molecule type" value="Genomic_DNA"/>
</dbReference>
<evidence type="ECO:0000256" key="3">
    <source>
        <dbReference type="ARBA" id="ARBA00011458"/>
    </source>
</evidence>